<organism evidence="3 4">
    <name type="scientific">Apiospora marii</name>
    <dbReference type="NCBI Taxonomy" id="335849"/>
    <lineage>
        <taxon>Eukaryota</taxon>
        <taxon>Fungi</taxon>
        <taxon>Dikarya</taxon>
        <taxon>Ascomycota</taxon>
        <taxon>Pezizomycotina</taxon>
        <taxon>Sordariomycetes</taxon>
        <taxon>Xylariomycetidae</taxon>
        <taxon>Amphisphaeriales</taxon>
        <taxon>Apiosporaceae</taxon>
        <taxon>Apiospora</taxon>
    </lineage>
</organism>
<comment type="caution">
    <text evidence="3">The sequence shown here is derived from an EMBL/GenBank/DDBJ whole genome shotgun (WGS) entry which is preliminary data.</text>
</comment>
<feature type="signal peptide" evidence="1">
    <location>
        <begin position="1"/>
        <end position="18"/>
    </location>
</feature>
<keyword evidence="1" id="KW-0732">Signal</keyword>
<gene>
    <name evidence="3" type="ORF">PG991_005416</name>
</gene>
<sequence length="179" mass="19666">MRQTILLGALLAATAASAHPINATQPPADMHTIDTVSLDSNSLQNCRKYTMQGYGYAPKQGKPLASTADCEKLSLALLGQPQNYSLAYFQDNDDMDVEARGSCHLFVSTKMCDDGRKCHYDYPIKLGNGDVALLVNNALEEFGANGWLTARGTMECDTDDREEGDRTADVIWEIRNEII</sequence>
<dbReference type="EMBL" id="JAQQWI010000007">
    <property type="protein sequence ID" value="KAK8028360.1"/>
    <property type="molecule type" value="Genomic_DNA"/>
</dbReference>
<evidence type="ECO:0000313" key="3">
    <source>
        <dbReference type="EMBL" id="KAK8028360.1"/>
    </source>
</evidence>
<evidence type="ECO:0000313" key="4">
    <source>
        <dbReference type="Proteomes" id="UP001396898"/>
    </source>
</evidence>
<reference evidence="3 4" key="1">
    <citation type="submission" date="2023-01" db="EMBL/GenBank/DDBJ databases">
        <title>Analysis of 21 Apiospora genomes using comparative genomics revels a genus with tremendous synthesis potential of carbohydrate active enzymes and secondary metabolites.</title>
        <authorList>
            <person name="Sorensen T."/>
        </authorList>
    </citation>
    <scope>NUCLEOTIDE SEQUENCE [LARGE SCALE GENOMIC DNA]</scope>
    <source>
        <strain evidence="3 4">CBS 20057</strain>
    </source>
</reference>
<proteinExistence type="predicted"/>
<keyword evidence="4" id="KW-1185">Reference proteome</keyword>
<name>A0ABR1S948_9PEZI</name>
<accession>A0ABR1S948</accession>
<dbReference type="Pfam" id="PF14856">
    <property type="entry name" value="Hce2"/>
    <property type="match status" value="1"/>
</dbReference>
<feature type="domain" description="Ecp2 effector protein-like" evidence="2">
    <location>
        <begin position="62"/>
        <end position="156"/>
    </location>
</feature>
<evidence type="ECO:0000259" key="2">
    <source>
        <dbReference type="Pfam" id="PF14856"/>
    </source>
</evidence>
<evidence type="ECO:0000256" key="1">
    <source>
        <dbReference type="SAM" id="SignalP"/>
    </source>
</evidence>
<feature type="chain" id="PRO_5045438181" description="Ecp2 effector protein-like domain-containing protein" evidence="1">
    <location>
        <begin position="19"/>
        <end position="179"/>
    </location>
</feature>
<protein>
    <recommendedName>
        <fullName evidence="2">Ecp2 effector protein-like domain-containing protein</fullName>
    </recommendedName>
</protein>
<dbReference type="InterPro" id="IPR029226">
    <property type="entry name" value="Ecp2-like"/>
</dbReference>
<dbReference type="Proteomes" id="UP001396898">
    <property type="component" value="Unassembled WGS sequence"/>
</dbReference>